<proteinExistence type="predicted"/>
<feature type="region of interest" description="Disordered" evidence="1">
    <location>
        <begin position="217"/>
        <end position="239"/>
    </location>
</feature>
<accession>A0A8S5PPS5</accession>
<evidence type="ECO:0000313" key="2">
    <source>
        <dbReference type="EMBL" id="DAE08858.1"/>
    </source>
</evidence>
<protein>
    <submittedName>
        <fullName evidence="2">Uncharacterized protein</fullName>
    </submittedName>
</protein>
<reference evidence="2" key="1">
    <citation type="journal article" date="2021" name="Proc. Natl. Acad. Sci. U.S.A.">
        <title>A Catalog of Tens of Thousands of Viruses from Human Metagenomes Reveals Hidden Associations with Chronic Diseases.</title>
        <authorList>
            <person name="Tisza M.J."/>
            <person name="Buck C.B."/>
        </authorList>
    </citation>
    <scope>NUCLEOTIDE SEQUENCE</scope>
    <source>
        <strain evidence="2">Ct8dV2</strain>
    </source>
</reference>
<sequence length="295" mass="32533">MKTAFSPVFLFKSPSNHPTLRFPHWSKLQFNFFPFLLFRWNMVKGKQKLKTHEVHTMSLFTLSRNAPINGIAGTIGPFYTGTKYNLAGYIGNGSAGSNGSAGTLSPAQQIAASTTSSASSSGMPISQRAYEDMAVNRVKGATQSAIEAARRQAQRMGVNPASGRYAAVEDDAQYGAAAQIAAAGTQASWDWLRNAQAQSQFEQKLALEREALNRSTNQGLSSFSRNYNSGKNSKKALQDAEARLERENLYKLIPTLTDEKQRQQALDYLFNNASETGKRGLQSLNLRYKDYSTYL</sequence>
<evidence type="ECO:0000256" key="1">
    <source>
        <dbReference type="SAM" id="MobiDB-lite"/>
    </source>
</evidence>
<organism evidence="2">
    <name type="scientific">Podoviridae sp. ct8dV2</name>
    <dbReference type="NCBI Taxonomy" id="2825222"/>
    <lineage>
        <taxon>Viruses</taxon>
        <taxon>Duplodnaviria</taxon>
        <taxon>Heunggongvirae</taxon>
        <taxon>Uroviricota</taxon>
        <taxon>Caudoviricetes</taxon>
    </lineage>
</organism>
<feature type="compositionally biased region" description="Polar residues" evidence="1">
    <location>
        <begin position="217"/>
        <end position="231"/>
    </location>
</feature>
<name>A0A8S5PPS5_9CAUD</name>
<dbReference type="EMBL" id="BK015477">
    <property type="protein sequence ID" value="DAE08858.1"/>
    <property type="molecule type" value="Genomic_DNA"/>
</dbReference>